<gene>
    <name evidence="6" type="ORF">CLOSTHATH_00278</name>
</gene>
<dbReference type="PROSITE" id="PS51257">
    <property type="entry name" value="PROKAR_LIPOPROTEIN"/>
    <property type="match status" value="1"/>
</dbReference>
<evidence type="ECO:0000256" key="3">
    <source>
        <dbReference type="SAM" id="MobiDB-lite"/>
    </source>
</evidence>
<evidence type="ECO:0000256" key="1">
    <source>
        <dbReference type="ARBA" id="ARBA00004196"/>
    </source>
</evidence>
<evidence type="ECO:0000313" key="7">
    <source>
        <dbReference type="Proteomes" id="UP000004968"/>
    </source>
</evidence>
<dbReference type="InterPro" id="IPR028082">
    <property type="entry name" value="Peripla_BP_I"/>
</dbReference>
<proteinExistence type="inferred from homology"/>
<protein>
    <recommendedName>
        <fullName evidence="5">Periplasmic binding protein domain-containing protein</fullName>
    </recommendedName>
</protein>
<comment type="subcellular location">
    <subcellularLocation>
        <location evidence="1">Cell envelope</location>
    </subcellularLocation>
</comment>
<dbReference type="PANTHER" id="PTHR30036:SF7">
    <property type="entry name" value="ABC TRANSPORTER PERIPLASMIC-BINDING PROTEIN YPHF"/>
    <property type="match status" value="1"/>
</dbReference>
<accession>D3A9K7</accession>
<dbReference type="GO" id="GO:0030288">
    <property type="term" value="C:outer membrane-bounded periplasmic space"/>
    <property type="evidence" value="ECO:0007669"/>
    <property type="project" value="TreeGrafter"/>
</dbReference>
<organism evidence="6 7">
    <name type="scientific">Hungatella hathewayi DSM 13479</name>
    <dbReference type="NCBI Taxonomy" id="566550"/>
    <lineage>
        <taxon>Bacteria</taxon>
        <taxon>Bacillati</taxon>
        <taxon>Bacillota</taxon>
        <taxon>Clostridia</taxon>
        <taxon>Lachnospirales</taxon>
        <taxon>Lachnospiraceae</taxon>
        <taxon>Hungatella</taxon>
    </lineage>
</organism>
<dbReference type="InterPro" id="IPR025997">
    <property type="entry name" value="SBP_2_dom"/>
</dbReference>
<feature type="chain" id="PRO_5038364773" description="Periplasmic binding protein domain-containing protein" evidence="4">
    <location>
        <begin position="22"/>
        <end position="385"/>
    </location>
</feature>
<dbReference type="Pfam" id="PF13407">
    <property type="entry name" value="Peripla_BP_4"/>
    <property type="match status" value="1"/>
</dbReference>
<keyword evidence="4" id="KW-0732">Signal</keyword>
<evidence type="ECO:0000259" key="5">
    <source>
        <dbReference type="Pfam" id="PF13407"/>
    </source>
</evidence>
<name>D3A9K7_9FIRM</name>
<dbReference type="AlphaFoldDB" id="D3A9K7"/>
<dbReference type="PANTHER" id="PTHR30036">
    <property type="entry name" value="D-XYLOSE-BINDING PERIPLASMIC PROTEIN"/>
    <property type="match status" value="1"/>
</dbReference>
<dbReference type="CDD" id="cd20001">
    <property type="entry name" value="PBP1_LsrB_Quorum_Sensing-like"/>
    <property type="match status" value="1"/>
</dbReference>
<dbReference type="InterPro" id="IPR050555">
    <property type="entry name" value="Bact_Solute-Bind_Prot2"/>
</dbReference>
<dbReference type="EMBL" id="ACIO01000019">
    <property type="protein sequence ID" value="EFD01482.1"/>
    <property type="molecule type" value="Genomic_DNA"/>
</dbReference>
<feature type="signal peptide" evidence="4">
    <location>
        <begin position="1"/>
        <end position="21"/>
    </location>
</feature>
<dbReference type="Proteomes" id="UP000004968">
    <property type="component" value="Unassembled WGS sequence"/>
</dbReference>
<evidence type="ECO:0000256" key="4">
    <source>
        <dbReference type="SAM" id="SignalP"/>
    </source>
</evidence>
<feature type="compositionally biased region" description="Low complexity" evidence="3">
    <location>
        <begin position="26"/>
        <end position="36"/>
    </location>
</feature>
<feature type="domain" description="Periplasmic binding protein" evidence="5">
    <location>
        <begin position="78"/>
        <end position="335"/>
    </location>
</feature>
<evidence type="ECO:0000256" key="2">
    <source>
        <dbReference type="ARBA" id="ARBA00007639"/>
    </source>
</evidence>
<dbReference type="Gene3D" id="3.40.50.2300">
    <property type="match status" value="2"/>
</dbReference>
<reference evidence="6 7" key="1">
    <citation type="submission" date="2010-01" db="EMBL/GenBank/DDBJ databases">
        <authorList>
            <person name="Weinstock G."/>
            <person name="Sodergren E."/>
            <person name="Clifton S."/>
            <person name="Fulton L."/>
            <person name="Fulton B."/>
            <person name="Courtney L."/>
            <person name="Fronick C."/>
            <person name="Harrison M."/>
            <person name="Strong C."/>
            <person name="Farmer C."/>
            <person name="Delahaunty K."/>
            <person name="Markovic C."/>
            <person name="Hall O."/>
            <person name="Minx P."/>
            <person name="Tomlinson C."/>
            <person name="Mitreva M."/>
            <person name="Nelson J."/>
            <person name="Hou S."/>
            <person name="Wollam A."/>
            <person name="Pepin K.H."/>
            <person name="Johnson M."/>
            <person name="Bhonagiri V."/>
            <person name="Nash W.E."/>
            <person name="Warren W."/>
            <person name="Chinwalla A."/>
            <person name="Mardis E.R."/>
            <person name="Wilson R.K."/>
        </authorList>
    </citation>
    <scope>NUCLEOTIDE SEQUENCE [LARGE SCALE GENOMIC DNA]</scope>
    <source>
        <strain evidence="6 7">DSM 13479</strain>
    </source>
</reference>
<dbReference type="SUPFAM" id="SSF53822">
    <property type="entry name" value="Periplasmic binding protein-like I"/>
    <property type="match status" value="1"/>
</dbReference>
<feature type="region of interest" description="Disordered" evidence="3">
    <location>
        <begin position="26"/>
        <end position="57"/>
    </location>
</feature>
<comment type="caution">
    <text evidence="6">The sequence shown here is derived from an EMBL/GenBank/DDBJ whole genome shotgun (WGS) entry which is preliminary data.</text>
</comment>
<dbReference type="HOGENOM" id="CLU_037628_3_0_9"/>
<comment type="similarity">
    <text evidence="2">Belongs to the bacterial solute-binding protein 2 family.</text>
</comment>
<dbReference type="GO" id="GO:0030246">
    <property type="term" value="F:carbohydrate binding"/>
    <property type="evidence" value="ECO:0007669"/>
    <property type="project" value="TreeGrafter"/>
</dbReference>
<evidence type="ECO:0000313" key="6">
    <source>
        <dbReference type="EMBL" id="EFD01482.1"/>
    </source>
</evidence>
<sequence length="385" mass="41100">MNMKKKITSILLVACMTLTLAGCSTSTTTQTNQSKETAAETLPKNESGSKNEVKGNQGGFAYDPADFVSEKDPSQYKIAVLIKGTAEWFDRLELGVKKFSEDYGVNAVMIEPANPDAASQLEMLDSLLTQDYDAICVVPNDSSALETSLKGALDKKVVVIGHEASDLVNCLYDTEAFNAEQYGSAIAEQLAQAMGKSGVYGDMVGFTTSVNHMQYSEAELAYMKKNYPDITVVNDTLPTCESQETVTTAYEQAKQVLKSNPEVTGFIGHASGDGLGIAQAVEELGLAGKVHIVCGGTPNMYIDYLEKGTVDCVSVWDPMISGYVMCQAAYNVLSGVEIGDGADLSGKAGFAEGYEKVTQVDGANRCLIGNAPITATKENAREFGF</sequence>